<dbReference type="Proteomes" id="UP000184388">
    <property type="component" value="Unassembled WGS sequence"/>
</dbReference>
<proteinExistence type="predicted"/>
<sequence length="319" mass="34878">MTTYLLHLHIPGHDTRPLTITGGTPGELAAAVHRHARGQLGSSRVDVHLDGLDGEIVAHGATAGTFTLQPVEQTQPATSDSTAADHVAHGYTMRDLDRAARAACTADRTLSSNISLRYDLAWSAIAEHLVTTDQPPAWPELVRVGWQAIYQDVKAVRRLYGVDSTGRSGEVASAPRFVAYWTHASTDGASDGIVERIAVHQVLATLPEHQRQAVVALATQDDYQKAADALGIKYATLTARIRHGRRGFRTLWFSPETAPPTKGTDRRVASRAGTPNHCPQGHEYTPENTIRRPSSRGRRCRTCEQIRDAARNRRRAEVA</sequence>
<evidence type="ECO:0000313" key="2">
    <source>
        <dbReference type="EMBL" id="SHL73647.1"/>
    </source>
</evidence>
<name>A0A9X8QS77_9ACTN</name>
<dbReference type="AlphaFoldDB" id="A0A9X8QS77"/>
<dbReference type="InterPro" id="IPR013324">
    <property type="entry name" value="RNA_pol_sigma_r3/r4-like"/>
</dbReference>
<gene>
    <name evidence="2" type="ORF">SAMN05216268_10622</name>
</gene>
<dbReference type="Gene3D" id="1.10.10.10">
    <property type="entry name" value="Winged helix-like DNA-binding domain superfamily/Winged helix DNA-binding domain"/>
    <property type="match status" value="1"/>
</dbReference>
<protein>
    <submittedName>
        <fullName evidence="2">Uncharacterized protein</fullName>
    </submittedName>
</protein>
<dbReference type="SUPFAM" id="SSF88659">
    <property type="entry name" value="Sigma3 and sigma4 domains of RNA polymerase sigma factors"/>
    <property type="match status" value="1"/>
</dbReference>
<dbReference type="InterPro" id="IPR036388">
    <property type="entry name" value="WH-like_DNA-bd_sf"/>
</dbReference>
<dbReference type="RefSeq" id="WP_073444569.1">
    <property type="nucleotide sequence ID" value="NZ_FRBK01000006.1"/>
</dbReference>
<evidence type="ECO:0000313" key="3">
    <source>
        <dbReference type="Proteomes" id="UP000184388"/>
    </source>
</evidence>
<organism evidence="2 3">
    <name type="scientific">Streptomyces yunnanensis</name>
    <dbReference type="NCBI Taxonomy" id="156453"/>
    <lineage>
        <taxon>Bacteria</taxon>
        <taxon>Bacillati</taxon>
        <taxon>Actinomycetota</taxon>
        <taxon>Actinomycetes</taxon>
        <taxon>Kitasatosporales</taxon>
        <taxon>Streptomycetaceae</taxon>
        <taxon>Streptomyces</taxon>
    </lineage>
</organism>
<comment type="caution">
    <text evidence="2">The sequence shown here is derived from an EMBL/GenBank/DDBJ whole genome shotgun (WGS) entry which is preliminary data.</text>
</comment>
<feature type="region of interest" description="Disordered" evidence="1">
    <location>
        <begin position="253"/>
        <end position="301"/>
    </location>
</feature>
<reference evidence="3" key="1">
    <citation type="submission" date="2016-11" db="EMBL/GenBank/DDBJ databases">
        <authorList>
            <person name="Jaros S."/>
            <person name="Januszkiewicz K."/>
            <person name="Wedrychowicz H."/>
        </authorList>
    </citation>
    <scope>NUCLEOTIDE SEQUENCE [LARGE SCALE GENOMIC DNA]</scope>
    <source>
        <strain evidence="3">CGMCC 4.3555</strain>
    </source>
</reference>
<evidence type="ECO:0000256" key="1">
    <source>
        <dbReference type="SAM" id="MobiDB-lite"/>
    </source>
</evidence>
<accession>A0A9X8QS77</accession>
<dbReference type="EMBL" id="FRBK01000006">
    <property type="protein sequence ID" value="SHL73647.1"/>
    <property type="molecule type" value="Genomic_DNA"/>
</dbReference>